<comment type="caution">
    <text evidence="2">The sequence shown here is derived from an EMBL/GenBank/DDBJ whole genome shotgun (WGS) entry which is preliminary data.</text>
</comment>
<keyword evidence="3" id="KW-1185">Reference proteome</keyword>
<feature type="compositionally biased region" description="Polar residues" evidence="1">
    <location>
        <begin position="190"/>
        <end position="211"/>
    </location>
</feature>
<sequence length="470" mass="51492">MQASSSGGKKNGDDEEKNEKTLPLRSARTPSAQLRTPEKINIGADPGSISQNLRDRISFYEQVLNRKKKDAPKSDPGKLKSATTDFLSAERGSERYVTTPTSSAMPRPTPRTSTDGSRGAREKSSSEVTDGSSKAEKFTVRQKLDEVTRPLRVRLFGRSSTSSGTSTKTTTPTTPTRTPTTPMQSTTTTQVGPSPTRTSTSPIGSTKTPIKTFSTSTRTYTTPTKIVATSAKTSTTPTRTTTTTTRVTVYSSKDNTPSTRESLIKSPSDLQSSRDSFTGRYLPRTTTEAHSIIVHKGTDTYKTVRAVPTDISDKRILSKTPLTERSERNIMPRTPSEEVLQDSCYHTNISLSKSSSAASMTLDSDEYLLRRTPSREGMDLDSLSVGSGTSSSKGSEWYNEYKSQSFQNFNSKLERVLTRQEYDSHIAEIRAAFIRLILAGDHISESFGMPKIGIKLLVSKEAISDLSTHT</sequence>
<protein>
    <submittedName>
        <fullName evidence="2">Uncharacterized protein</fullName>
    </submittedName>
</protein>
<evidence type="ECO:0000256" key="1">
    <source>
        <dbReference type="SAM" id="MobiDB-lite"/>
    </source>
</evidence>
<accession>A0ABR1BA54</accession>
<feature type="compositionally biased region" description="Polar residues" evidence="1">
    <location>
        <begin position="250"/>
        <end position="261"/>
    </location>
</feature>
<evidence type="ECO:0000313" key="3">
    <source>
        <dbReference type="Proteomes" id="UP001359485"/>
    </source>
</evidence>
<feature type="compositionally biased region" description="Polar residues" evidence="1">
    <location>
        <begin position="96"/>
        <end position="116"/>
    </location>
</feature>
<feature type="compositionally biased region" description="Basic and acidic residues" evidence="1">
    <location>
        <begin position="133"/>
        <end position="143"/>
    </location>
</feature>
<evidence type="ECO:0000313" key="2">
    <source>
        <dbReference type="EMBL" id="KAK6640335.1"/>
    </source>
</evidence>
<feature type="region of interest" description="Disordered" evidence="1">
    <location>
        <begin position="1"/>
        <end position="143"/>
    </location>
</feature>
<dbReference type="Proteomes" id="UP001359485">
    <property type="component" value="Unassembled WGS sequence"/>
</dbReference>
<proteinExistence type="predicted"/>
<feature type="region of interest" description="Disordered" evidence="1">
    <location>
        <begin position="156"/>
        <end position="217"/>
    </location>
</feature>
<dbReference type="EMBL" id="JAWJWF010000001">
    <property type="protein sequence ID" value="KAK6640335.1"/>
    <property type="molecule type" value="Genomic_DNA"/>
</dbReference>
<feature type="region of interest" description="Disordered" evidence="1">
    <location>
        <begin position="250"/>
        <end position="278"/>
    </location>
</feature>
<gene>
    <name evidence="2" type="ORF">RUM44_012022</name>
</gene>
<feature type="compositionally biased region" description="Low complexity" evidence="1">
    <location>
        <begin position="159"/>
        <end position="189"/>
    </location>
</feature>
<reference evidence="2 3" key="1">
    <citation type="submission" date="2023-09" db="EMBL/GenBank/DDBJ databases">
        <title>Genomes of two closely related lineages of the louse Polyplax serrata with different host specificities.</title>
        <authorList>
            <person name="Martinu J."/>
            <person name="Tarabai H."/>
            <person name="Stefka J."/>
            <person name="Hypsa V."/>
        </authorList>
    </citation>
    <scope>NUCLEOTIDE SEQUENCE [LARGE SCALE GENOMIC DNA]</scope>
    <source>
        <strain evidence="2">98ZLc_SE</strain>
    </source>
</reference>
<organism evidence="2 3">
    <name type="scientific">Polyplax serrata</name>
    <name type="common">Common mouse louse</name>
    <dbReference type="NCBI Taxonomy" id="468196"/>
    <lineage>
        <taxon>Eukaryota</taxon>
        <taxon>Metazoa</taxon>
        <taxon>Ecdysozoa</taxon>
        <taxon>Arthropoda</taxon>
        <taxon>Hexapoda</taxon>
        <taxon>Insecta</taxon>
        <taxon>Pterygota</taxon>
        <taxon>Neoptera</taxon>
        <taxon>Paraneoptera</taxon>
        <taxon>Psocodea</taxon>
        <taxon>Troctomorpha</taxon>
        <taxon>Phthiraptera</taxon>
        <taxon>Anoplura</taxon>
        <taxon>Polyplacidae</taxon>
        <taxon>Polyplax</taxon>
    </lineage>
</organism>
<name>A0ABR1BA54_POLSC</name>